<protein>
    <submittedName>
        <fullName evidence="1">Gluconolactonase</fullName>
    </submittedName>
</protein>
<comment type="caution">
    <text evidence="1">The sequence shown here is derived from an EMBL/GenBank/DDBJ whole genome shotgun (WGS) entry which is preliminary data.</text>
</comment>
<dbReference type="EMBL" id="PVWG01000012">
    <property type="protein sequence ID" value="PSB19125.1"/>
    <property type="molecule type" value="Genomic_DNA"/>
</dbReference>
<proteinExistence type="predicted"/>
<dbReference type="Proteomes" id="UP000238634">
    <property type="component" value="Unassembled WGS sequence"/>
</dbReference>
<sequence length="309" mass="33336">MRSSVLSNPQLPPIFDHTPKAIVSDFLFAEFPVNTFLENIAINAIGTLFVTSYEDGIIYEISPTGQQREFARVDGKTAGIAFDKEGNLLVSGATSQGVSAVFRVAQSGVETLVTIADAIFLNGMTHLMDDRYLIADSYLGAIWEFNATQKSAKVWLEHDLLDRRSLENPIPAVNGLKIFQGILYASNTQYQHLVRIPISSDGNPGTPEIFVQNANIDDFAFDVQGNLYGTTHIYNSVVRIASDGTITTIAAVEQGMTGSTALAFGRTEGDRTSIYVTTNGGMSLPPKTGVQPAKVVRLEVGVEGLAVTP</sequence>
<dbReference type="PANTHER" id="PTHR42060">
    <property type="entry name" value="NHL REPEAT-CONTAINING PROTEIN-RELATED"/>
    <property type="match status" value="1"/>
</dbReference>
<evidence type="ECO:0000313" key="1">
    <source>
        <dbReference type="EMBL" id="PSB19125.1"/>
    </source>
</evidence>
<dbReference type="SUPFAM" id="SSF63829">
    <property type="entry name" value="Calcium-dependent phosphotriesterase"/>
    <property type="match status" value="1"/>
</dbReference>
<dbReference type="STRING" id="1920490.GCA_001895925_04369"/>
<dbReference type="OrthoDB" id="506106at2"/>
<gene>
    <name evidence="1" type="ORF">C7B65_12645</name>
</gene>
<dbReference type="InterPro" id="IPR052998">
    <property type="entry name" value="Hetero-Diels-Alderase-like"/>
</dbReference>
<dbReference type="Gene3D" id="2.120.10.30">
    <property type="entry name" value="TolB, C-terminal domain"/>
    <property type="match status" value="1"/>
</dbReference>
<name>A0A2T1DF91_9CYAN</name>
<reference evidence="1 2" key="1">
    <citation type="submission" date="2018-02" db="EMBL/GenBank/DDBJ databases">
        <authorList>
            <person name="Cohen D.B."/>
            <person name="Kent A.D."/>
        </authorList>
    </citation>
    <scope>NUCLEOTIDE SEQUENCE [LARGE SCALE GENOMIC DNA]</scope>
    <source>
        <strain evidence="1 2">ULC007</strain>
    </source>
</reference>
<dbReference type="InterPro" id="IPR011042">
    <property type="entry name" value="6-blade_b-propeller_TolB-like"/>
</dbReference>
<dbReference type="AlphaFoldDB" id="A0A2T1DF91"/>
<dbReference type="PANTHER" id="PTHR42060:SF1">
    <property type="entry name" value="NHL REPEAT-CONTAINING PROTEIN"/>
    <property type="match status" value="1"/>
</dbReference>
<keyword evidence="2" id="KW-1185">Reference proteome</keyword>
<accession>A0A2T1DF91</accession>
<reference evidence="1 2" key="2">
    <citation type="submission" date="2018-03" db="EMBL/GenBank/DDBJ databases">
        <title>The ancient ancestry and fast evolution of plastids.</title>
        <authorList>
            <person name="Moore K.R."/>
            <person name="Magnabosco C."/>
            <person name="Momper L."/>
            <person name="Gold D.A."/>
            <person name="Bosak T."/>
            <person name="Fournier G.P."/>
        </authorList>
    </citation>
    <scope>NUCLEOTIDE SEQUENCE [LARGE SCALE GENOMIC DNA]</scope>
    <source>
        <strain evidence="1 2">ULC007</strain>
    </source>
</reference>
<organism evidence="1 2">
    <name type="scientific">Phormidesmis priestleyi ULC007</name>
    <dbReference type="NCBI Taxonomy" id="1920490"/>
    <lineage>
        <taxon>Bacteria</taxon>
        <taxon>Bacillati</taxon>
        <taxon>Cyanobacteriota</taxon>
        <taxon>Cyanophyceae</taxon>
        <taxon>Leptolyngbyales</taxon>
        <taxon>Leptolyngbyaceae</taxon>
        <taxon>Phormidesmis</taxon>
    </lineage>
</organism>
<evidence type="ECO:0000313" key="2">
    <source>
        <dbReference type="Proteomes" id="UP000238634"/>
    </source>
</evidence>